<dbReference type="InterPro" id="IPR025852">
    <property type="entry name" value="SM_dom_ATX"/>
</dbReference>
<proteinExistence type="predicted"/>
<dbReference type="EMBL" id="JAMQYH010000002">
    <property type="protein sequence ID" value="KAJ1698154.1"/>
    <property type="molecule type" value="Genomic_DNA"/>
</dbReference>
<gene>
    <name evidence="3" type="ORF">LUZ63_006666</name>
</gene>
<dbReference type="InterPro" id="IPR045117">
    <property type="entry name" value="ATXN2-like"/>
</dbReference>
<dbReference type="Proteomes" id="UP001151287">
    <property type="component" value="Unassembled WGS sequence"/>
</dbReference>
<feature type="domain" description="Ataxin 2 SM" evidence="2">
    <location>
        <begin position="45"/>
        <end position="121"/>
    </location>
</feature>
<feature type="region of interest" description="Disordered" evidence="1">
    <location>
        <begin position="1"/>
        <end position="21"/>
    </location>
</feature>
<comment type="caution">
    <text evidence="3">The sequence shown here is derived from an EMBL/GenBank/DDBJ whole genome shotgun (WGS) entry which is preliminary data.</text>
</comment>
<dbReference type="GO" id="GO:0010494">
    <property type="term" value="C:cytoplasmic stress granule"/>
    <property type="evidence" value="ECO:0007669"/>
    <property type="project" value="TreeGrafter"/>
</dbReference>
<dbReference type="AlphaFoldDB" id="A0A9Q0CQ68"/>
<reference evidence="3" key="1">
    <citation type="journal article" date="2022" name="Cell">
        <title>Repeat-based holocentromeres influence genome architecture and karyotype evolution.</title>
        <authorList>
            <person name="Hofstatter P.G."/>
            <person name="Thangavel G."/>
            <person name="Lux T."/>
            <person name="Neumann P."/>
            <person name="Vondrak T."/>
            <person name="Novak P."/>
            <person name="Zhang M."/>
            <person name="Costa L."/>
            <person name="Castellani M."/>
            <person name="Scott A."/>
            <person name="Toegelov H."/>
            <person name="Fuchs J."/>
            <person name="Mata-Sucre Y."/>
            <person name="Dias Y."/>
            <person name="Vanzela A.L.L."/>
            <person name="Huettel B."/>
            <person name="Almeida C.C.S."/>
            <person name="Simkova H."/>
            <person name="Souza G."/>
            <person name="Pedrosa-Harand A."/>
            <person name="Macas J."/>
            <person name="Mayer K.F.X."/>
            <person name="Houben A."/>
            <person name="Marques A."/>
        </authorList>
    </citation>
    <scope>NUCLEOTIDE SEQUENCE</scope>
    <source>
        <strain evidence="3">RhyBre1mFocal</strain>
    </source>
</reference>
<dbReference type="Pfam" id="PF14438">
    <property type="entry name" value="SM-ATX"/>
    <property type="match status" value="1"/>
</dbReference>
<keyword evidence="4" id="KW-1185">Reference proteome</keyword>
<accession>A0A9Q0CQ68</accession>
<evidence type="ECO:0000256" key="1">
    <source>
        <dbReference type="SAM" id="MobiDB-lite"/>
    </source>
</evidence>
<dbReference type="OrthoDB" id="2275718at2759"/>
<evidence type="ECO:0000313" key="3">
    <source>
        <dbReference type="EMBL" id="KAJ1698154.1"/>
    </source>
</evidence>
<dbReference type="PANTHER" id="PTHR12854">
    <property type="entry name" value="ATAXIN 2-RELATED"/>
    <property type="match status" value="1"/>
</dbReference>
<name>A0A9Q0CQ68_9POAL</name>
<organism evidence="3 4">
    <name type="scientific">Rhynchospora breviuscula</name>
    <dbReference type="NCBI Taxonomy" id="2022672"/>
    <lineage>
        <taxon>Eukaryota</taxon>
        <taxon>Viridiplantae</taxon>
        <taxon>Streptophyta</taxon>
        <taxon>Embryophyta</taxon>
        <taxon>Tracheophyta</taxon>
        <taxon>Spermatophyta</taxon>
        <taxon>Magnoliopsida</taxon>
        <taxon>Liliopsida</taxon>
        <taxon>Poales</taxon>
        <taxon>Cyperaceae</taxon>
        <taxon>Cyperoideae</taxon>
        <taxon>Rhynchosporeae</taxon>
        <taxon>Rhynchospora</taxon>
    </lineage>
</organism>
<evidence type="ECO:0000259" key="2">
    <source>
        <dbReference type="Pfam" id="PF14438"/>
    </source>
</evidence>
<protein>
    <recommendedName>
        <fullName evidence="2">Ataxin 2 SM domain-containing protein</fullName>
    </recommendedName>
</protein>
<dbReference type="PANTHER" id="PTHR12854:SF12">
    <property type="entry name" value="POLYADENYLATE-BINDING PROTEIN INTERACTING PROTEIN"/>
    <property type="match status" value="1"/>
</dbReference>
<dbReference type="GO" id="GO:0003729">
    <property type="term" value="F:mRNA binding"/>
    <property type="evidence" value="ECO:0007669"/>
    <property type="project" value="TreeGrafter"/>
</dbReference>
<dbReference type="GO" id="GO:0034063">
    <property type="term" value="P:stress granule assembly"/>
    <property type="evidence" value="ECO:0007669"/>
    <property type="project" value="TreeGrafter"/>
</dbReference>
<sequence length="400" mass="42684">MARTTNKKLEEKKGTRAAMAKTESSIPFQMAESKTQTQTKATLDEALVFTMLCIVGLPVEVQVKDGSVYSGIFHSANFSHGVVLKKAKKIGEGKHGGNVPLGSFQDTLVILSQDFVQLLVKDFALTPEGDMNSTNVKEGTLTKSIANSNQVENKSIVSKEKVFMSDVKVPSCNNAPSTNGNGQSKVMAKESKLNPSARAFSPSIAKPRPVATVVSPIVNPYNAPNIKSVGTPPPNGAYNIVPPHPFVSDKPLLYNNIYPVNGGVTPAYSQPILGCQATNVYPVGVASQYRPVQIAPTYMNPNAPSVIAARTGPTMCMHPIPQVGVQGAPIPQAWPRTMFNPYPHNVPRFQGVPPVCMTPPPMTNVSPPIIIPGPMPIAPTLRPVQSIMVPTGAGTFPMKL</sequence>
<evidence type="ECO:0000313" key="4">
    <source>
        <dbReference type="Proteomes" id="UP001151287"/>
    </source>
</evidence>